<dbReference type="Gramene" id="TKW24535">
    <property type="protein sequence ID" value="TKW24535"/>
    <property type="gene ID" value="SEVIR_3G056900v2"/>
</dbReference>
<keyword evidence="3" id="KW-1185">Reference proteome</keyword>
<accession>A0A4U6V896</accession>
<dbReference type="Proteomes" id="UP000298652">
    <property type="component" value="Chromosome 3"/>
</dbReference>
<dbReference type="EMBL" id="CM016554">
    <property type="protein sequence ID" value="TKW24535.1"/>
    <property type="molecule type" value="Genomic_DNA"/>
</dbReference>
<reference evidence="2" key="1">
    <citation type="submission" date="2019-03" db="EMBL/GenBank/DDBJ databases">
        <title>WGS assembly of Setaria viridis.</title>
        <authorList>
            <person name="Huang P."/>
            <person name="Jenkins J."/>
            <person name="Grimwood J."/>
            <person name="Barry K."/>
            <person name="Healey A."/>
            <person name="Mamidi S."/>
            <person name="Sreedasyam A."/>
            <person name="Shu S."/>
            <person name="Feldman M."/>
            <person name="Wu J."/>
            <person name="Yu Y."/>
            <person name="Chen C."/>
            <person name="Johnson J."/>
            <person name="Rokhsar D."/>
            <person name="Baxter I."/>
            <person name="Schmutz J."/>
            <person name="Brutnell T."/>
            <person name="Kellogg E."/>
        </authorList>
    </citation>
    <scope>NUCLEOTIDE SEQUENCE [LARGE SCALE GENOMIC DNA]</scope>
</reference>
<name>A0A4U6V896_SETVI</name>
<proteinExistence type="predicted"/>
<sequence>MNNNRSCSRRALDIDTPQIISAGKAYTTSNQSPWYPAMAGMASATTSSFSVRSARAPDDGLYYCINRRGRLIMITTRVDRYSSTCSTYLPLFRSFFRLRRGKYTGDSDDHSISPLPAQSTPFHHQDPCSS</sequence>
<protein>
    <submittedName>
        <fullName evidence="2">Uncharacterized protein</fullName>
    </submittedName>
</protein>
<gene>
    <name evidence="2" type="ORF">SEVIR_3G056900v2</name>
</gene>
<organism evidence="2 3">
    <name type="scientific">Setaria viridis</name>
    <name type="common">Green bristlegrass</name>
    <name type="synonym">Setaria italica subsp. viridis</name>
    <dbReference type="NCBI Taxonomy" id="4556"/>
    <lineage>
        <taxon>Eukaryota</taxon>
        <taxon>Viridiplantae</taxon>
        <taxon>Streptophyta</taxon>
        <taxon>Embryophyta</taxon>
        <taxon>Tracheophyta</taxon>
        <taxon>Spermatophyta</taxon>
        <taxon>Magnoliopsida</taxon>
        <taxon>Liliopsida</taxon>
        <taxon>Poales</taxon>
        <taxon>Poaceae</taxon>
        <taxon>PACMAD clade</taxon>
        <taxon>Panicoideae</taxon>
        <taxon>Panicodae</taxon>
        <taxon>Paniceae</taxon>
        <taxon>Cenchrinae</taxon>
        <taxon>Setaria</taxon>
    </lineage>
</organism>
<dbReference type="AlphaFoldDB" id="A0A4U6V896"/>
<feature type="region of interest" description="Disordered" evidence="1">
    <location>
        <begin position="104"/>
        <end position="130"/>
    </location>
</feature>
<evidence type="ECO:0000313" key="3">
    <source>
        <dbReference type="Proteomes" id="UP000298652"/>
    </source>
</evidence>
<evidence type="ECO:0000256" key="1">
    <source>
        <dbReference type="SAM" id="MobiDB-lite"/>
    </source>
</evidence>
<evidence type="ECO:0000313" key="2">
    <source>
        <dbReference type="EMBL" id="TKW24535.1"/>
    </source>
</evidence>